<dbReference type="InterPro" id="IPR000192">
    <property type="entry name" value="Aminotrans_V_dom"/>
</dbReference>
<dbReference type="SUPFAM" id="SSF53383">
    <property type="entry name" value="PLP-dependent transferases"/>
    <property type="match status" value="1"/>
</dbReference>
<comment type="cofactor">
    <cofactor evidence="1 7">
        <name>pyridoxal 5'-phosphate</name>
        <dbReference type="ChEBI" id="CHEBI:597326"/>
    </cofactor>
</comment>
<name>A0A2U8E148_9BACT</name>
<evidence type="ECO:0000256" key="3">
    <source>
        <dbReference type="ARBA" id="ARBA00012239"/>
    </source>
</evidence>
<reference evidence="10 11" key="1">
    <citation type="journal article" date="2018" name="Syst. Appl. Microbiol.">
        <title>Ereboglobus luteus gen. nov. sp. nov. from cockroach guts, and new insights into the oxygen relationship of the genera Opitutus and Didymococcus (Verrucomicrobia: Opitutaceae).</title>
        <authorList>
            <person name="Tegtmeier D."/>
            <person name="Belitz A."/>
            <person name="Radek R."/>
            <person name="Heimerl T."/>
            <person name="Brune A."/>
        </authorList>
    </citation>
    <scope>NUCLEOTIDE SEQUENCE [LARGE SCALE GENOMIC DNA]</scope>
    <source>
        <strain evidence="10 11">Ho45</strain>
    </source>
</reference>
<dbReference type="KEGG" id="elut:CKA38_03895"/>
<dbReference type="GO" id="GO:0006534">
    <property type="term" value="P:cysteine metabolic process"/>
    <property type="evidence" value="ECO:0007669"/>
    <property type="project" value="UniProtKB-UniRule"/>
</dbReference>
<evidence type="ECO:0000256" key="4">
    <source>
        <dbReference type="ARBA" id="ARBA00022679"/>
    </source>
</evidence>
<feature type="domain" description="Aminotransferase class V" evidence="9">
    <location>
        <begin position="24"/>
        <end position="398"/>
    </location>
</feature>
<keyword evidence="5 8" id="KW-0663">Pyridoxal phosphate</keyword>
<comment type="function">
    <text evidence="8">Catalyzes the removal of elemental sulfur and selenium atoms from L-cysteine, L-cystine, L-selenocysteine, and L-selenocystine to produce L-alanine.</text>
</comment>
<keyword evidence="11" id="KW-1185">Reference proteome</keyword>
<evidence type="ECO:0000256" key="7">
    <source>
        <dbReference type="RuleBase" id="RU004504"/>
    </source>
</evidence>
<evidence type="ECO:0000313" key="10">
    <source>
        <dbReference type="EMBL" id="AWI08505.1"/>
    </source>
</evidence>
<evidence type="ECO:0000259" key="9">
    <source>
        <dbReference type="Pfam" id="PF00266"/>
    </source>
</evidence>
<dbReference type="InterPro" id="IPR015422">
    <property type="entry name" value="PyrdxlP-dep_Trfase_small"/>
</dbReference>
<dbReference type="CDD" id="cd06453">
    <property type="entry name" value="SufS_like"/>
    <property type="match status" value="1"/>
</dbReference>
<dbReference type="InterPro" id="IPR015424">
    <property type="entry name" value="PyrdxlP-dep_Trfase"/>
</dbReference>
<dbReference type="InterPro" id="IPR015421">
    <property type="entry name" value="PyrdxlP-dep_Trfase_major"/>
</dbReference>
<dbReference type="AlphaFoldDB" id="A0A2U8E148"/>
<dbReference type="Pfam" id="PF00266">
    <property type="entry name" value="Aminotran_5"/>
    <property type="match status" value="1"/>
</dbReference>
<dbReference type="OrthoDB" id="9804366at2"/>
<dbReference type="Proteomes" id="UP000244896">
    <property type="component" value="Chromosome"/>
</dbReference>
<organism evidence="10 11">
    <name type="scientific">Ereboglobus luteus</name>
    <dbReference type="NCBI Taxonomy" id="1796921"/>
    <lineage>
        <taxon>Bacteria</taxon>
        <taxon>Pseudomonadati</taxon>
        <taxon>Verrucomicrobiota</taxon>
        <taxon>Opitutia</taxon>
        <taxon>Opitutales</taxon>
        <taxon>Opitutaceae</taxon>
        <taxon>Ereboglobus</taxon>
    </lineage>
</organism>
<dbReference type="GO" id="GO:0030170">
    <property type="term" value="F:pyridoxal phosphate binding"/>
    <property type="evidence" value="ECO:0007669"/>
    <property type="project" value="UniProtKB-UniRule"/>
</dbReference>
<dbReference type="EC" id="2.8.1.7" evidence="3 8"/>
<proteinExistence type="inferred from homology"/>
<evidence type="ECO:0000256" key="6">
    <source>
        <dbReference type="ARBA" id="ARBA00050776"/>
    </source>
</evidence>
<dbReference type="InterPro" id="IPR010970">
    <property type="entry name" value="Cys_dSase_SufS"/>
</dbReference>
<dbReference type="PANTHER" id="PTHR43586:SF8">
    <property type="entry name" value="CYSTEINE DESULFURASE 1, CHLOROPLASTIC"/>
    <property type="match status" value="1"/>
</dbReference>
<protein>
    <recommendedName>
        <fullName evidence="3 8">Cysteine desulfurase</fullName>
        <ecNumber evidence="3 8">2.8.1.7</ecNumber>
    </recommendedName>
</protein>
<comment type="catalytic activity">
    <reaction evidence="6 8">
        <text>(sulfur carrier)-H + L-cysteine = (sulfur carrier)-SH + L-alanine</text>
        <dbReference type="Rhea" id="RHEA:43892"/>
        <dbReference type="Rhea" id="RHEA-COMP:14737"/>
        <dbReference type="Rhea" id="RHEA-COMP:14739"/>
        <dbReference type="ChEBI" id="CHEBI:29917"/>
        <dbReference type="ChEBI" id="CHEBI:35235"/>
        <dbReference type="ChEBI" id="CHEBI:57972"/>
        <dbReference type="ChEBI" id="CHEBI:64428"/>
        <dbReference type="EC" id="2.8.1.7"/>
    </reaction>
</comment>
<dbReference type="Gene3D" id="3.90.1150.10">
    <property type="entry name" value="Aspartate Aminotransferase, domain 1"/>
    <property type="match status" value="1"/>
</dbReference>
<sequence length="411" mass="44379">MTSLAHTRADFPALNQNVGAHPLVYLDNAATSQKPRAVIDAISRYYERDNSNVHRGLHALSMRSTDGYEAARKRTAQFINAADPAEIIFTRGTTESVNLVAQSWGAANLRAGDVILLTEMEHHSNLVPWQQIAQRTGATLRYVPVAGENAQHGLDLDALDKLLTPEVKLFAFTHISNTLGVINPVAELCARAKKVGALTLVDAAQSIGHEPLDVRALDCDFLAFSGHKMCGPTGIGVLYGRRALLDAMPPWQGGGGMITSVEYFNTTYKPSPERYEAGTPDVSGAIGLHAAMDYLDAIGRPLIAGHDNSLAAQARAALAELPGIRILGPEQNSKRGGLVSFAFNEVHAHDVVTFADQDGVALRGGHHCNQPLMRKLGLSSTTRASFYIYNTPEEIDALIKSLHKILKFFGS</sequence>
<evidence type="ECO:0000256" key="8">
    <source>
        <dbReference type="RuleBase" id="RU004506"/>
    </source>
</evidence>
<evidence type="ECO:0000256" key="1">
    <source>
        <dbReference type="ARBA" id="ARBA00001933"/>
    </source>
</evidence>
<dbReference type="InterPro" id="IPR020578">
    <property type="entry name" value="Aminotrans_V_PyrdxlP_BS"/>
</dbReference>
<evidence type="ECO:0000256" key="2">
    <source>
        <dbReference type="ARBA" id="ARBA00010447"/>
    </source>
</evidence>
<dbReference type="GO" id="GO:0031071">
    <property type="term" value="F:cysteine desulfurase activity"/>
    <property type="evidence" value="ECO:0007669"/>
    <property type="project" value="UniProtKB-UniRule"/>
</dbReference>
<dbReference type="Gene3D" id="3.40.640.10">
    <property type="entry name" value="Type I PLP-dependent aspartate aminotransferase-like (Major domain)"/>
    <property type="match status" value="1"/>
</dbReference>
<accession>A0A2U8E148</accession>
<evidence type="ECO:0000256" key="5">
    <source>
        <dbReference type="ARBA" id="ARBA00022898"/>
    </source>
</evidence>
<gene>
    <name evidence="10" type="ORF">CKA38_03895</name>
</gene>
<keyword evidence="4 8" id="KW-0808">Transferase</keyword>
<dbReference type="PANTHER" id="PTHR43586">
    <property type="entry name" value="CYSTEINE DESULFURASE"/>
    <property type="match status" value="1"/>
</dbReference>
<dbReference type="RefSeq" id="WP_108824314.1">
    <property type="nucleotide sequence ID" value="NZ_CP023004.1"/>
</dbReference>
<dbReference type="PROSITE" id="PS00595">
    <property type="entry name" value="AA_TRANSFER_CLASS_5"/>
    <property type="match status" value="1"/>
</dbReference>
<dbReference type="NCBIfam" id="TIGR01979">
    <property type="entry name" value="sufS"/>
    <property type="match status" value="1"/>
</dbReference>
<evidence type="ECO:0000313" key="11">
    <source>
        <dbReference type="Proteomes" id="UP000244896"/>
    </source>
</evidence>
<dbReference type="EMBL" id="CP023004">
    <property type="protein sequence ID" value="AWI08505.1"/>
    <property type="molecule type" value="Genomic_DNA"/>
</dbReference>
<comment type="similarity">
    <text evidence="2 8">Belongs to the class-V pyridoxal-phosphate-dependent aminotransferase family. Csd subfamily.</text>
</comment>